<evidence type="ECO:0000259" key="1">
    <source>
        <dbReference type="Pfam" id="PF23412"/>
    </source>
</evidence>
<evidence type="ECO:0000313" key="3">
    <source>
        <dbReference type="Proteomes" id="UP000009183"/>
    </source>
</evidence>
<accession>F6HFW9</accession>
<dbReference type="EMBL" id="FN595753">
    <property type="protein sequence ID" value="CCB51121.1"/>
    <property type="molecule type" value="Genomic_DNA"/>
</dbReference>
<dbReference type="eggNOG" id="ENOG502QPQI">
    <property type="taxonomic scope" value="Eukaryota"/>
</dbReference>
<proteinExistence type="predicted"/>
<dbReference type="PaxDb" id="29760-VIT_04s0079g00570.t01"/>
<dbReference type="Pfam" id="PF23412">
    <property type="entry name" value="zf_RING_Vps8"/>
    <property type="match status" value="1"/>
</dbReference>
<dbReference type="InterPro" id="IPR013083">
    <property type="entry name" value="Znf_RING/FYVE/PHD"/>
</dbReference>
<dbReference type="PANTHER" id="PTHR31150">
    <property type="entry name" value="EXPRESSED PROTEIN"/>
    <property type="match status" value="1"/>
</dbReference>
<evidence type="ECO:0000313" key="2">
    <source>
        <dbReference type="EMBL" id="CCB51121.1"/>
    </source>
</evidence>
<dbReference type="InParanoid" id="F6HFW9"/>
<dbReference type="AlphaFoldDB" id="F6HFW9"/>
<dbReference type="PANTHER" id="PTHR31150:SF26">
    <property type="entry name" value="RING-TYPE DOMAIN-CONTAINING PROTEIN"/>
    <property type="match status" value="1"/>
</dbReference>
<protein>
    <recommendedName>
        <fullName evidence="1">Vps8 RING finger domain-containing protein</fullName>
    </recommendedName>
</protein>
<dbReference type="HOGENOM" id="CLU_2008121_0_0_1"/>
<keyword evidence="3" id="KW-1185">Reference proteome</keyword>
<dbReference type="Gene3D" id="3.30.40.10">
    <property type="entry name" value="Zinc/RING finger domain, C3HC4 (zinc finger)"/>
    <property type="match status" value="1"/>
</dbReference>
<gene>
    <name evidence="2" type="ordered locus">VIT_04s0079g00570</name>
</gene>
<organism evidence="2 3">
    <name type="scientific">Vitis vinifera</name>
    <name type="common">Grape</name>
    <dbReference type="NCBI Taxonomy" id="29760"/>
    <lineage>
        <taxon>Eukaryota</taxon>
        <taxon>Viridiplantae</taxon>
        <taxon>Streptophyta</taxon>
        <taxon>Embryophyta</taxon>
        <taxon>Tracheophyta</taxon>
        <taxon>Spermatophyta</taxon>
        <taxon>Magnoliopsida</taxon>
        <taxon>eudicotyledons</taxon>
        <taxon>Gunneridae</taxon>
        <taxon>Pentapetalae</taxon>
        <taxon>rosids</taxon>
        <taxon>Vitales</taxon>
        <taxon>Vitaceae</taxon>
        <taxon>Viteae</taxon>
        <taxon>Vitis</taxon>
    </lineage>
</organism>
<dbReference type="SUPFAM" id="SSF57850">
    <property type="entry name" value="RING/U-box"/>
    <property type="match status" value="1"/>
</dbReference>
<dbReference type="InterPro" id="IPR056939">
    <property type="entry name" value="Znf_RING_Vps8"/>
</dbReference>
<dbReference type="Proteomes" id="UP000009183">
    <property type="component" value="Chromosome 4"/>
</dbReference>
<sequence>MATSRRERWSFDSEYLGFNHDKITMSSSRISASPFIDLQTCGVCAKLLTERSSWGSQKIIASNELSVVAVSICGHVYHVECLKMATTITSLTEQTQWHLEPIDTILICMAILPRPIFKAHALQN</sequence>
<feature type="domain" description="Vps8 RING finger" evidence="1">
    <location>
        <begin position="65"/>
        <end position="98"/>
    </location>
</feature>
<name>F6HFW9_VITVI</name>
<reference evidence="3" key="1">
    <citation type="journal article" date="2007" name="Nature">
        <title>The grapevine genome sequence suggests ancestral hexaploidization in major angiosperm phyla.</title>
        <authorList>
            <consortium name="The French-Italian Public Consortium for Grapevine Genome Characterization."/>
            <person name="Jaillon O."/>
            <person name="Aury J.-M."/>
            <person name="Noel B."/>
            <person name="Policriti A."/>
            <person name="Clepet C."/>
            <person name="Casagrande A."/>
            <person name="Choisne N."/>
            <person name="Aubourg S."/>
            <person name="Vitulo N."/>
            <person name="Jubin C."/>
            <person name="Vezzi A."/>
            <person name="Legeai F."/>
            <person name="Hugueney P."/>
            <person name="Dasilva C."/>
            <person name="Horner D."/>
            <person name="Mica E."/>
            <person name="Jublot D."/>
            <person name="Poulain J."/>
            <person name="Bruyere C."/>
            <person name="Billault A."/>
            <person name="Segurens B."/>
            <person name="Gouyvenoux M."/>
            <person name="Ugarte E."/>
            <person name="Cattonaro F."/>
            <person name="Anthouard V."/>
            <person name="Vico V."/>
            <person name="Del Fabbro C."/>
            <person name="Alaux M."/>
            <person name="Di Gaspero G."/>
            <person name="Dumas V."/>
            <person name="Felice N."/>
            <person name="Paillard S."/>
            <person name="Juman I."/>
            <person name="Moroldo M."/>
            <person name="Scalabrin S."/>
            <person name="Canaguier A."/>
            <person name="Le Clainche I."/>
            <person name="Malacrida G."/>
            <person name="Durand E."/>
            <person name="Pesole G."/>
            <person name="Laucou V."/>
            <person name="Chatelet P."/>
            <person name="Merdinoglu D."/>
            <person name="Delledonne M."/>
            <person name="Pezzotti M."/>
            <person name="Lecharny A."/>
            <person name="Scarpelli C."/>
            <person name="Artiguenave F."/>
            <person name="Pe M.E."/>
            <person name="Valle G."/>
            <person name="Morgante M."/>
            <person name="Caboche M."/>
            <person name="Adam-Blondon A.-F."/>
            <person name="Weissenbach J."/>
            <person name="Quetier F."/>
            <person name="Wincker P."/>
        </authorList>
    </citation>
    <scope>NUCLEOTIDE SEQUENCE [LARGE SCALE GENOMIC DNA]</scope>
    <source>
        <strain evidence="3">cv. Pinot noir / PN40024</strain>
    </source>
</reference>